<sequence length="55" mass="6030">MSKVLHYVGSQAARALFHLRSSTRDSGLTLLQRNADPYSLADSSCDRIWGGVHLA</sequence>
<gene>
    <name evidence="1" type="ORF">ZHAS_00007735</name>
</gene>
<dbReference type="VEuPathDB" id="VectorBase:ASIC007735"/>
<evidence type="ECO:0000313" key="3">
    <source>
        <dbReference type="Proteomes" id="UP000030765"/>
    </source>
</evidence>
<name>A0A084VQL8_ANOSI</name>
<protein>
    <submittedName>
        <fullName evidence="1 2">Uncharacterized protein</fullName>
    </submittedName>
</protein>
<dbReference type="EMBL" id="KE525006">
    <property type="protein sequence ID" value="KFB40262.1"/>
    <property type="molecule type" value="Genomic_DNA"/>
</dbReference>
<reference evidence="1 3" key="1">
    <citation type="journal article" date="2014" name="BMC Genomics">
        <title>Genome sequence of Anopheles sinensis provides insight into genetics basis of mosquito competence for malaria parasites.</title>
        <authorList>
            <person name="Zhou D."/>
            <person name="Zhang D."/>
            <person name="Ding G."/>
            <person name="Shi L."/>
            <person name="Hou Q."/>
            <person name="Ye Y."/>
            <person name="Xu Y."/>
            <person name="Zhou H."/>
            <person name="Xiong C."/>
            <person name="Li S."/>
            <person name="Yu J."/>
            <person name="Hong S."/>
            <person name="Yu X."/>
            <person name="Zou P."/>
            <person name="Chen C."/>
            <person name="Chang X."/>
            <person name="Wang W."/>
            <person name="Lv Y."/>
            <person name="Sun Y."/>
            <person name="Ma L."/>
            <person name="Shen B."/>
            <person name="Zhu C."/>
        </authorList>
    </citation>
    <scope>NUCLEOTIDE SEQUENCE [LARGE SCALE GENOMIC DNA]</scope>
</reference>
<organism evidence="1">
    <name type="scientific">Anopheles sinensis</name>
    <name type="common">Mosquito</name>
    <dbReference type="NCBI Taxonomy" id="74873"/>
    <lineage>
        <taxon>Eukaryota</taxon>
        <taxon>Metazoa</taxon>
        <taxon>Ecdysozoa</taxon>
        <taxon>Arthropoda</taxon>
        <taxon>Hexapoda</taxon>
        <taxon>Insecta</taxon>
        <taxon>Pterygota</taxon>
        <taxon>Neoptera</taxon>
        <taxon>Endopterygota</taxon>
        <taxon>Diptera</taxon>
        <taxon>Nematocera</taxon>
        <taxon>Culicoidea</taxon>
        <taxon>Culicidae</taxon>
        <taxon>Anophelinae</taxon>
        <taxon>Anopheles</taxon>
    </lineage>
</organism>
<dbReference type="AlphaFoldDB" id="A0A084VQL8"/>
<dbReference type="EnsemblMetazoa" id="ASIC007735-RA">
    <property type="protein sequence ID" value="ASIC007735-PA"/>
    <property type="gene ID" value="ASIC007735"/>
</dbReference>
<evidence type="ECO:0000313" key="2">
    <source>
        <dbReference type="EnsemblMetazoa" id="ASIC007735-PA"/>
    </source>
</evidence>
<proteinExistence type="predicted"/>
<keyword evidence="3" id="KW-1185">Reference proteome</keyword>
<dbReference type="EMBL" id="ATLV01015274">
    <property type="status" value="NOT_ANNOTATED_CDS"/>
    <property type="molecule type" value="Genomic_DNA"/>
</dbReference>
<dbReference type="Proteomes" id="UP000030765">
    <property type="component" value="Unassembled WGS sequence"/>
</dbReference>
<evidence type="ECO:0000313" key="1">
    <source>
        <dbReference type="EMBL" id="KFB40262.1"/>
    </source>
</evidence>
<reference evidence="2" key="2">
    <citation type="submission" date="2020-05" db="UniProtKB">
        <authorList>
            <consortium name="EnsemblMetazoa"/>
        </authorList>
    </citation>
    <scope>IDENTIFICATION</scope>
</reference>
<accession>A0A084VQL8</accession>